<dbReference type="AlphaFoldDB" id="A0AAV9VEQ4"/>
<feature type="coiled-coil region" evidence="2">
    <location>
        <begin position="519"/>
        <end position="546"/>
    </location>
</feature>
<feature type="compositionally biased region" description="Basic and acidic residues" evidence="3">
    <location>
        <begin position="1"/>
        <end position="12"/>
    </location>
</feature>
<feature type="compositionally biased region" description="Polar residues" evidence="3">
    <location>
        <begin position="37"/>
        <end position="48"/>
    </location>
</feature>
<organism evidence="6 7">
    <name type="scientific">Orbilia blumenaviensis</name>
    <dbReference type="NCBI Taxonomy" id="1796055"/>
    <lineage>
        <taxon>Eukaryota</taxon>
        <taxon>Fungi</taxon>
        <taxon>Dikarya</taxon>
        <taxon>Ascomycota</taxon>
        <taxon>Pezizomycotina</taxon>
        <taxon>Orbiliomycetes</taxon>
        <taxon>Orbiliales</taxon>
        <taxon>Orbiliaceae</taxon>
        <taxon>Orbilia</taxon>
    </lineage>
</organism>
<feature type="coiled-coil region" evidence="2">
    <location>
        <begin position="396"/>
        <end position="483"/>
    </location>
</feature>
<reference evidence="6 7" key="1">
    <citation type="submission" date="2019-10" db="EMBL/GenBank/DDBJ databases">
        <authorList>
            <person name="Palmer J.M."/>
        </authorList>
    </citation>
    <scope>NUCLEOTIDE SEQUENCE [LARGE SCALE GENOMIC DNA]</scope>
    <source>
        <strain evidence="6 7">TWF730</strain>
    </source>
</reference>
<feature type="region of interest" description="Disordered" evidence="3">
    <location>
        <begin position="591"/>
        <end position="644"/>
    </location>
</feature>
<evidence type="ECO:0000313" key="6">
    <source>
        <dbReference type="EMBL" id="KAK6360440.1"/>
    </source>
</evidence>
<dbReference type="EMBL" id="JAVHNS010000003">
    <property type="protein sequence ID" value="KAK6360440.1"/>
    <property type="molecule type" value="Genomic_DNA"/>
</dbReference>
<dbReference type="SUPFAM" id="SSF47473">
    <property type="entry name" value="EF-hand"/>
    <property type="match status" value="1"/>
</dbReference>
<feature type="transmembrane region" description="Helical" evidence="4">
    <location>
        <begin position="859"/>
        <end position="882"/>
    </location>
</feature>
<dbReference type="Gene3D" id="1.10.287.1490">
    <property type="match status" value="1"/>
</dbReference>
<evidence type="ECO:0000256" key="3">
    <source>
        <dbReference type="SAM" id="MobiDB-lite"/>
    </source>
</evidence>
<dbReference type="PROSITE" id="PS50222">
    <property type="entry name" value="EF_HAND_2"/>
    <property type="match status" value="1"/>
</dbReference>
<evidence type="ECO:0000313" key="7">
    <source>
        <dbReference type="Proteomes" id="UP001373714"/>
    </source>
</evidence>
<name>A0AAV9VEQ4_9PEZI</name>
<keyword evidence="1" id="KW-0106">Calcium</keyword>
<feature type="region of interest" description="Disordered" evidence="3">
    <location>
        <begin position="1"/>
        <end position="149"/>
    </location>
</feature>
<evidence type="ECO:0000256" key="4">
    <source>
        <dbReference type="SAM" id="Phobius"/>
    </source>
</evidence>
<evidence type="ECO:0000259" key="5">
    <source>
        <dbReference type="PROSITE" id="PS50222"/>
    </source>
</evidence>
<feature type="compositionally biased region" description="Basic residues" evidence="3">
    <location>
        <begin position="117"/>
        <end position="127"/>
    </location>
</feature>
<sequence>MADPLGHSHDNSIDSVLSEGSSRGGTPRRAHPARFPKSTTESETQGTLKASRLASPPGRTPTRKDSGGNDSILSDPLDSPLAGRSTSRKNSTESQPFPPTTPSNINAGKNNKGRTSTARRSKLKGRKSISGTMSEDESSASEVEGPAGSEKIFEKAFKRYDKNDDGQIAMSDFLHFFDSLQTQLPPLSEPLLQPGVREQMVDMMSHVMSTSGSPIYISKTETKDFYKTVAGRDITQELNDRRQGTFPRAGEVSSFRGRLEAARIPEDIDTNMETPRRGSAISPERRAPFGGGFARPTGPRRQQSIGISPFGEIPDDEFSDLGSGEPSAELTGNFLAASTPAQISKRPGHGYFSPPLASPTHSTLSFGEISAAAATGLRATMGSPGFNASATLEQDLAYTHRELKQKQADYDEKEQELNELKLRFDRHREDFEDEIAGLNEDANRLRKELGDKRAEIIQLNKDKDELRAEAAVYLDQVSEAKHEIDRVHHQHELDRENIMSLSQDNQKYAKQAADALHRVEALTADLQTVMEQKDEIEAQNASLRRKADLMTGLHKQIKDMREGQKEREFEIDRLRSELHSRQMDIEMLMTGSNPTTSGGRSRLSAGPGTLGLLSDELGDNGLDDEDEDEEDEEEEEVVTTTKTIKRKKKTPPLRKGDTSVSDIASPEPFEIVERVAETSERGIQCDSLPWTTDSGTCMEEDSPIRMYTTETQTDVTIPAGTSLQDHYEALAPLPPLPVLEFSMDEEGFQRISEYEELAKEAELSRMQLRELSQAIGLQTEVIERLKQLGEANASHKVRKVVTVVEKFIPGENPIAYLNYATFWLQNWIYFTFKRQFFKSEKGDEWADFLASYPQPDMTAVALLLVILISVLLMTFISVSLSLKMQTHEAMWRQLNTLNGYPRHAGKSGAFFGSRTWRALKFDLQRRVFGQVRLPV</sequence>
<proteinExistence type="predicted"/>
<evidence type="ECO:0000256" key="2">
    <source>
        <dbReference type="SAM" id="Coils"/>
    </source>
</evidence>
<keyword evidence="4" id="KW-1133">Transmembrane helix</keyword>
<feature type="domain" description="EF-hand" evidence="5">
    <location>
        <begin position="148"/>
        <end position="183"/>
    </location>
</feature>
<comment type="caution">
    <text evidence="6">The sequence shown here is derived from an EMBL/GenBank/DDBJ whole genome shotgun (WGS) entry which is preliminary data.</text>
</comment>
<dbReference type="PROSITE" id="PS00018">
    <property type="entry name" value="EF_HAND_1"/>
    <property type="match status" value="1"/>
</dbReference>
<dbReference type="InterPro" id="IPR002048">
    <property type="entry name" value="EF_hand_dom"/>
</dbReference>
<feature type="compositionally biased region" description="Acidic residues" evidence="3">
    <location>
        <begin position="616"/>
        <end position="637"/>
    </location>
</feature>
<keyword evidence="4" id="KW-0472">Membrane</keyword>
<dbReference type="GO" id="GO:0005509">
    <property type="term" value="F:calcium ion binding"/>
    <property type="evidence" value="ECO:0007669"/>
    <property type="project" value="InterPro"/>
</dbReference>
<feature type="compositionally biased region" description="Polar residues" evidence="3">
    <location>
        <begin position="84"/>
        <end position="95"/>
    </location>
</feature>
<keyword evidence="2" id="KW-0175">Coiled coil</keyword>
<keyword evidence="7" id="KW-1185">Reference proteome</keyword>
<protein>
    <recommendedName>
        <fullName evidence="5">EF-hand domain-containing protein</fullName>
    </recommendedName>
</protein>
<gene>
    <name evidence="6" type="ORF">TWF730_006583</name>
</gene>
<evidence type="ECO:0000256" key="1">
    <source>
        <dbReference type="ARBA" id="ARBA00022837"/>
    </source>
</evidence>
<dbReference type="InterPro" id="IPR018247">
    <property type="entry name" value="EF_Hand_1_Ca_BS"/>
</dbReference>
<dbReference type="InterPro" id="IPR011992">
    <property type="entry name" value="EF-hand-dom_pair"/>
</dbReference>
<keyword evidence="4" id="KW-0812">Transmembrane</keyword>
<accession>A0AAV9VEQ4</accession>
<feature type="compositionally biased region" description="Polar residues" evidence="3">
    <location>
        <begin position="102"/>
        <end position="116"/>
    </location>
</feature>
<feature type="region of interest" description="Disordered" evidence="3">
    <location>
        <begin position="270"/>
        <end position="330"/>
    </location>
</feature>
<dbReference type="Proteomes" id="UP001373714">
    <property type="component" value="Unassembled WGS sequence"/>
</dbReference>